<reference evidence="2" key="1">
    <citation type="submission" date="2021-01" db="EMBL/GenBank/DDBJ databases">
        <authorList>
            <person name="Corre E."/>
            <person name="Pelletier E."/>
            <person name="Niang G."/>
            <person name="Scheremetjew M."/>
            <person name="Finn R."/>
            <person name="Kale V."/>
            <person name="Holt S."/>
            <person name="Cochrane G."/>
            <person name="Meng A."/>
            <person name="Brown T."/>
            <person name="Cohen L."/>
        </authorList>
    </citation>
    <scope>NUCLEOTIDE SEQUENCE</scope>
    <source>
        <strain evidence="2">CCMP127</strain>
    </source>
</reference>
<dbReference type="AlphaFoldDB" id="A0A7S3LD34"/>
<evidence type="ECO:0000313" key="2">
    <source>
        <dbReference type="EMBL" id="CAE0415669.1"/>
    </source>
</evidence>
<proteinExistence type="predicted"/>
<organism evidence="2">
    <name type="scientific">Amphora coffeiformis</name>
    <dbReference type="NCBI Taxonomy" id="265554"/>
    <lineage>
        <taxon>Eukaryota</taxon>
        <taxon>Sar</taxon>
        <taxon>Stramenopiles</taxon>
        <taxon>Ochrophyta</taxon>
        <taxon>Bacillariophyta</taxon>
        <taxon>Bacillariophyceae</taxon>
        <taxon>Bacillariophycidae</taxon>
        <taxon>Thalassiophysales</taxon>
        <taxon>Catenulaceae</taxon>
        <taxon>Amphora</taxon>
    </lineage>
</organism>
<name>A0A7S3LD34_9STRA</name>
<sequence length="164" mass="18523">MEHGDSMPRHIDDKDLSPQIALGLGDYSGGDVMTWETENSLTPVLQSIKYQIVKLDGRYPHHALAPDSGTRFSLYFYKLFDRRWTKSRPKSFPPQVLHSWAAAAFETVEEPLELAPHSDAEEAPNRVNSVARGSESHKMTPQKQKCKGTFHDMKYCQGSHHGLS</sequence>
<accession>A0A7S3LD34</accession>
<dbReference type="EMBL" id="HBIM01016269">
    <property type="protein sequence ID" value="CAE0415669.1"/>
    <property type="molecule type" value="Transcribed_RNA"/>
</dbReference>
<evidence type="ECO:0000256" key="1">
    <source>
        <dbReference type="SAM" id="MobiDB-lite"/>
    </source>
</evidence>
<gene>
    <name evidence="2" type="ORF">ACOF00016_LOCUS12741</name>
</gene>
<feature type="region of interest" description="Disordered" evidence="1">
    <location>
        <begin position="115"/>
        <end position="144"/>
    </location>
</feature>
<protein>
    <submittedName>
        <fullName evidence="2">Uncharacterized protein</fullName>
    </submittedName>
</protein>